<proteinExistence type="predicted"/>
<protein>
    <recommendedName>
        <fullName evidence="2">Uracil-DNA glycosylase-like domain-containing protein</fullName>
    </recommendedName>
</protein>
<dbReference type="InterPro" id="IPR036895">
    <property type="entry name" value="Uracil-DNA_glycosylase-like_sf"/>
</dbReference>
<dbReference type="Gene3D" id="3.40.470.10">
    <property type="entry name" value="Uracil-DNA glycosylase-like domain"/>
    <property type="match status" value="1"/>
</dbReference>
<name>A0A6J5KPW6_9CAUD</name>
<sequence length="225" mass="25557">MGKLIYGDSFIDIEKKNGLEDWYLNPNNFQDMSNRLHVCETLFGDFDAKLMILLQDAADEQTLLNQKKKTPESPLRHNPEIRTNKKLIVWLKDYFNVDIDGVNAKNCGVYLANAVWLIKKGYVMRAPIRKKKAVLIECSPVLDATIANLKNLRLIMTFGQIAYESIALKFKITLTWHEALKQEGAIKVEGYVVGAFPHPAARGIDINKIKGKISHLLLESNFVKV</sequence>
<accession>A0A6J5KPW6</accession>
<evidence type="ECO:0000313" key="1">
    <source>
        <dbReference type="EMBL" id="CAB4122229.1"/>
    </source>
</evidence>
<organism evidence="1">
    <name type="scientific">uncultured Caudovirales phage</name>
    <dbReference type="NCBI Taxonomy" id="2100421"/>
    <lineage>
        <taxon>Viruses</taxon>
        <taxon>Duplodnaviria</taxon>
        <taxon>Heunggongvirae</taxon>
        <taxon>Uroviricota</taxon>
        <taxon>Caudoviricetes</taxon>
        <taxon>Peduoviridae</taxon>
        <taxon>Maltschvirus</taxon>
        <taxon>Maltschvirus maltsch</taxon>
    </lineage>
</organism>
<dbReference type="EMBL" id="LR796152">
    <property type="protein sequence ID" value="CAB4122229.1"/>
    <property type="molecule type" value="Genomic_DNA"/>
</dbReference>
<dbReference type="SUPFAM" id="SSF52141">
    <property type="entry name" value="Uracil-DNA glycosylase-like"/>
    <property type="match status" value="1"/>
</dbReference>
<evidence type="ECO:0008006" key="2">
    <source>
        <dbReference type="Google" id="ProtNLM"/>
    </source>
</evidence>
<gene>
    <name evidence="1" type="ORF">UFOVP26_136</name>
</gene>
<reference evidence="1" key="1">
    <citation type="submission" date="2020-04" db="EMBL/GenBank/DDBJ databases">
        <authorList>
            <person name="Chiriac C."/>
            <person name="Salcher M."/>
            <person name="Ghai R."/>
            <person name="Kavagutti S V."/>
        </authorList>
    </citation>
    <scope>NUCLEOTIDE SEQUENCE</scope>
</reference>